<name>A0A1T0CHL7_9GAMM</name>
<dbReference type="CDD" id="cd13530">
    <property type="entry name" value="PBP2_peptides_like"/>
    <property type="match status" value="1"/>
</dbReference>
<organism evidence="4 5">
    <name type="scientific">Lwoffella lincolnii</name>
    <dbReference type="NCBI Taxonomy" id="90241"/>
    <lineage>
        <taxon>Bacteria</taxon>
        <taxon>Pseudomonadati</taxon>
        <taxon>Pseudomonadota</taxon>
        <taxon>Gammaproteobacteria</taxon>
        <taxon>Moraxellales</taxon>
        <taxon>Moraxellaceae</taxon>
        <taxon>Lwoffella</taxon>
    </lineage>
</organism>
<dbReference type="Proteomes" id="UP000191094">
    <property type="component" value="Unassembled WGS sequence"/>
</dbReference>
<reference evidence="4 5" key="1">
    <citation type="submission" date="2017-02" db="EMBL/GenBank/DDBJ databases">
        <title>Draft genome sequence of Moraxella lincolnii CCUG 9405T type strain.</title>
        <authorList>
            <person name="Salva-Serra F."/>
            <person name="Engstrom-Jakobsson H."/>
            <person name="Thorell K."/>
            <person name="Jaen-Luchoro D."/>
            <person name="Gonzales-Siles L."/>
            <person name="Karlsson R."/>
            <person name="Yazdan S."/>
            <person name="Boulund F."/>
            <person name="Johnning A."/>
            <person name="Engstrand L."/>
            <person name="Kristiansson E."/>
            <person name="Moore E."/>
        </authorList>
    </citation>
    <scope>NUCLEOTIDE SEQUENCE [LARGE SCALE GENOMIC DNA]</scope>
    <source>
        <strain evidence="4 5">CCUG 9405</strain>
    </source>
</reference>
<comment type="caution">
    <text evidence="4">The sequence shown here is derived from an EMBL/GenBank/DDBJ whole genome shotgun (WGS) entry which is preliminary data.</text>
</comment>
<keyword evidence="5" id="KW-1185">Reference proteome</keyword>
<feature type="domain" description="Solute-binding protein family 3/N-terminal" evidence="3">
    <location>
        <begin position="46"/>
        <end position="274"/>
    </location>
</feature>
<evidence type="ECO:0000256" key="2">
    <source>
        <dbReference type="ARBA" id="ARBA00022729"/>
    </source>
</evidence>
<evidence type="ECO:0000313" key="4">
    <source>
        <dbReference type="EMBL" id="OOS21824.1"/>
    </source>
</evidence>
<dbReference type="AlphaFoldDB" id="A0A1T0CHL7"/>
<dbReference type="OrthoDB" id="6970383at2"/>
<dbReference type="Gene3D" id="3.40.190.10">
    <property type="entry name" value="Periplasmic binding protein-like II"/>
    <property type="match status" value="2"/>
</dbReference>
<dbReference type="SMART" id="SM00062">
    <property type="entry name" value="PBPb"/>
    <property type="match status" value="1"/>
</dbReference>
<evidence type="ECO:0000313" key="5">
    <source>
        <dbReference type="Proteomes" id="UP000191094"/>
    </source>
</evidence>
<evidence type="ECO:0000259" key="3">
    <source>
        <dbReference type="SMART" id="SM00062"/>
    </source>
</evidence>
<comment type="similarity">
    <text evidence="1">Belongs to the bacterial solute-binding protein 3 family.</text>
</comment>
<accession>A0A1T0CHL7</accession>
<sequence length="274" mass="31525">MKKILCVLPLFWLLGGCGNTNDNHANANHANHETANTDGQQDKLTEVKVAFIASETGNEPLNFRDERGDLQGFEYDVLQEIAKRSHHHFVYSYQPRQNLFESLADNKFDMIVGSIAITDDRRKQYAMSNPYLEVYPVTIISKDKDIKTLHQLKDKHVAIKDSSMDTLYDIVTQKKQEEELNDVQYMRSDWLAVQSVLSNKAEAAISDSSVIPYYVEKYSEKKSPLYFAIDYDYPQELYGFVLNKSDSQLLEEVNASLADMKADGTYQSIYKKWF</sequence>
<evidence type="ECO:0000256" key="1">
    <source>
        <dbReference type="ARBA" id="ARBA00010333"/>
    </source>
</evidence>
<dbReference type="STRING" id="90241.B0682_04245"/>
<dbReference type="PANTHER" id="PTHR35936:SF19">
    <property type="entry name" value="AMINO-ACID-BINDING PROTEIN YXEM-RELATED"/>
    <property type="match status" value="1"/>
</dbReference>
<proteinExistence type="inferred from homology"/>
<dbReference type="InterPro" id="IPR001638">
    <property type="entry name" value="Solute-binding_3/MltF_N"/>
</dbReference>
<dbReference type="SUPFAM" id="SSF53850">
    <property type="entry name" value="Periplasmic binding protein-like II"/>
    <property type="match status" value="1"/>
</dbReference>
<dbReference type="PROSITE" id="PS51257">
    <property type="entry name" value="PROKAR_LIPOPROTEIN"/>
    <property type="match status" value="1"/>
</dbReference>
<dbReference type="RefSeq" id="WP_078306815.1">
    <property type="nucleotide sequence ID" value="NZ_CP147511.1"/>
</dbReference>
<keyword evidence="2" id="KW-0732">Signal</keyword>
<dbReference type="PANTHER" id="PTHR35936">
    <property type="entry name" value="MEMBRANE-BOUND LYTIC MUREIN TRANSGLYCOSYLASE F"/>
    <property type="match status" value="1"/>
</dbReference>
<dbReference type="EMBL" id="MUYT01000004">
    <property type="protein sequence ID" value="OOS21824.1"/>
    <property type="molecule type" value="Genomic_DNA"/>
</dbReference>
<protein>
    <submittedName>
        <fullName evidence="4">ABC transporter substrate-binding protein</fullName>
    </submittedName>
</protein>
<gene>
    <name evidence="4" type="ORF">B0682_04245</name>
</gene>
<dbReference type="Pfam" id="PF00497">
    <property type="entry name" value="SBP_bac_3"/>
    <property type="match status" value="1"/>
</dbReference>